<gene>
    <name evidence="2" type="ORF">B9Z65_274</name>
</gene>
<reference evidence="2 3" key="1">
    <citation type="submission" date="2017-05" db="EMBL/GenBank/DDBJ databases">
        <title>Draft genome sequence of Elsinoe australis.</title>
        <authorList>
            <person name="Cheng Q."/>
        </authorList>
    </citation>
    <scope>NUCLEOTIDE SEQUENCE [LARGE SCALE GENOMIC DNA]</scope>
    <source>
        <strain evidence="2 3">NL1</strain>
    </source>
</reference>
<keyword evidence="3" id="KW-1185">Reference proteome</keyword>
<dbReference type="AlphaFoldDB" id="A0A2P7ZQ35"/>
<evidence type="ECO:0000313" key="3">
    <source>
        <dbReference type="Proteomes" id="UP000243723"/>
    </source>
</evidence>
<dbReference type="EMBL" id="NHZQ01000138">
    <property type="protein sequence ID" value="PSK50330.1"/>
    <property type="molecule type" value="Genomic_DNA"/>
</dbReference>
<organism evidence="2 3">
    <name type="scientific">Elsinoe australis</name>
    <dbReference type="NCBI Taxonomy" id="40998"/>
    <lineage>
        <taxon>Eukaryota</taxon>
        <taxon>Fungi</taxon>
        <taxon>Dikarya</taxon>
        <taxon>Ascomycota</taxon>
        <taxon>Pezizomycotina</taxon>
        <taxon>Dothideomycetes</taxon>
        <taxon>Dothideomycetidae</taxon>
        <taxon>Myriangiales</taxon>
        <taxon>Elsinoaceae</taxon>
        <taxon>Elsinoe</taxon>
    </lineage>
</organism>
<name>A0A2P7ZQ35_9PEZI</name>
<sequence length="128" mass="14619">MPPFSFNLMALTQPNAPPARQEAAELPDPGRDLDKLRKDYVELARLHSDLAAQNYQLQSENHALRAQLNKSEVLQKNYQQQIDDAHFEVARLDRVIREADMDPMDADRVGSLQQLELGSKARRQLPET</sequence>
<evidence type="ECO:0000256" key="1">
    <source>
        <dbReference type="SAM" id="MobiDB-lite"/>
    </source>
</evidence>
<accession>A0A2P7ZQ35</accession>
<feature type="region of interest" description="Disordered" evidence="1">
    <location>
        <begin position="102"/>
        <end position="128"/>
    </location>
</feature>
<feature type="region of interest" description="Disordered" evidence="1">
    <location>
        <begin position="11"/>
        <end position="32"/>
    </location>
</feature>
<evidence type="ECO:0000313" key="2">
    <source>
        <dbReference type="EMBL" id="PSK50330.1"/>
    </source>
</evidence>
<dbReference type="Proteomes" id="UP000243723">
    <property type="component" value="Unassembled WGS sequence"/>
</dbReference>
<proteinExistence type="predicted"/>
<comment type="caution">
    <text evidence="2">The sequence shown here is derived from an EMBL/GenBank/DDBJ whole genome shotgun (WGS) entry which is preliminary data.</text>
</comment>
<protein>
    <submittedName>
        <fullName evidence="2">Uncharacterized protein</fullName>
    </submittedName>
</protein>